<accession>A0AAV2SSM2</accession>
<feature type="region of interest" description="Disordered" evidence="1">
    <location>
        <begin position="118"/>
        <end position="147"/>
    </location>
</feature>
<reference evidence="2 3" key="1">
    <citation type="submission" date="2024-05" db="EMBL/GenBank/DDBJ databases">
        <authorList>
            <person name="Wallberg A."/>
        </authorList>
    </citation>
    <scope>NUCLEOTIDE SEQUENCE [LARGE SCALE GENOMIC DNA]</scope>
</reference>
<dbReference type="AlphaFoldDB" id="A0AAV2SSM2"/>
<protein>
    <submittedName>
        <fullName evidence="2">Uncharacterized protein</fullName>
    </submittedName>
</protein>
<sequence>MELDWYIELVMKFDLYYSVLKIHSHQTVDKVDQAFGITTLKRSLLRILDHNDAEQMTYTAGKRIFSGFALCGVENRDFPNRKCFFYYLFLSYGAYQKISENMSKATFHWAKPNTSGRMLETNQSSDNSSQVSSVRGDEQSKTKPSTVRVAQQGEVWQRDTSEFIRKFRNYEI</sequence>
<comment type="caution">
    <text evidence="2">The sequence shown here is derived from an EMBL/GenBank/DDBJ whole genome shotgun (WGS) entry which is preliminary data.</text>
</comment>
<dbReference type="Proteomes" id="UP001497623">
    <property type="component" value="Unassembled WGS sequence"/>
</dbReference>
<feature type="compositionally biased region" description="Low complexity" evidence="1">
    <location>
        <begin position="122"/>
        <end position="134"/>
    </location>
</feature>
<gene>
    <name evidence="2" type="ORF">MNOR_LOCUS41210</name>
</gene>
<organism evidence="2 3">
    <name type="scientific">Meganyctiphanes norvegica</name>
    <name type="common">Northern krill</name>
    <name type="synonym">Thysanopoda norvegica</name>
    <dbReference type="NCBI Taxonomy" id="48144"/>
    <lineage>
        <taxon>Eukaryota</taxon>
        <taxon>Metazoa</taxon>
        <taxon>Ecdysozoa</taxon>
        <taxon>Arthropoda</taxon>
        <taxon>Crustacea</taxon>
        <taxon>Multicrustacea</taxon>
        <taxon>Malacostraca</taxon>
        <taxon>Eumalacostraca</taxon>
        <taxon>Eucarida</taxon>
        <taxon>Euphausiacea</taxon>
        <taxon>Euphausiidae</taxon>
        <taxon>Meganyctiphanes</taxon>
    </lineage>
</organism>
<proteinExistence type="predicted"/>
<keyword evidence="3" id="KW-1185">Reference proteome</keyword>
<dbReference type="EMBL" id="CAXKWB010144295">
    <property type="protein sequence ID" value="CAL4246522.1"/>
    <property type="molecule type" value="Genomic_DNA"/>
</dbReference>
<evidence type="ECO:0000256" key="1">
    <source>
        <dbReference type="SAM" id="MobiDB-lite"/>
    </source>
</evidence>
<name>A0AAV2SSM2_MEGNR</name>
<feature type="non-terminal residue" evidence="2">
    <location>
        <position position="172"/>
    </location>
</feature>
<evidence type="ECO:0000313" key="2">
    <source>
        <dbReference type="EMBL" id="CAL4246522.1"/>
    </source>
</evidence>
<evidence type="ECO:0000313" key="3">
    <source>
        <dbReference type="Proteomes" id="UP001497623"/>
    </source>
</evidence>